<gene>
    <name evidence="1" type="ORF">FPOA_04452</name>
</gene>
<proteinExistence type="predicted"/>
<keyword evidence="2" id="KW-1185">Reference proteome</keyword>
<evidence type="ECO:0000313" key="2">
    <source>
        <dbReference type="Proteomes" id="UP000091967"/>
    </source>
</evidence>
<evidence type="ECO:0000313" key="1">
    <source>
        <dbReference type="EMBL" id="OBS23904.1"/>
    </source>
</evidence>
<sequence length="185" mass="21077">MGSLHAECDFEALLEEMKATRESRLSIEHLQNPSAFDDKNIDIPNMSLFKFITFDGVEAYQPCSWNLNSLSESLCPIETGDPVFSEARNWSCTEQARRNLPKEARWILATIYNFACVMLGHDRGEDSHWDMRPWLAHLYNVADRLFLKYDISATAPDPDWFSRPLGPPECPEPLLTQGTVVPLAD</sequence>
<accession>A0A1B8AU67</accession>
<dbReference type="Proteomes" id="UP000091967">
    <property type="component" value="Unassembled WGS sequence"/>
</dbReference>
<organism evidence="1 2">
    <name type="scientific">Fusarium poae</name>
    <dbReference type="NCBI Taxonomy" id="36050"/>
    <lineage>
        <taxon>Eukaryota</taxon>
        <taxon>Fungi</taxon>
        <taxon>Dikarya</taxon>
        <taxon>Ascomycota</taxon>
        <taxon>Pezizomycotina</taxon>
        <taxon>Sordariomycetes</taxon>
        <taxon>Hypocreomycetidae</taxon>
        <taxon>Hypocreales</taxon>
        <taxon>Nectriaceae</taxon>
        <taxon>Fusarium</taxon>
    </lineage>
</organism>
<comment type="caution">
    <text evidence="1">The sequence shown here is derived from an EMBL/GenBank/DDBJ whole genome shotgun (WGS) entry which is preliminary data.</text>
</comment>
<dbReference type="OMA" id="DEDAHWA"/>
<protein>
    <submittedName>
        <fullName evidence="1">Uncharacterized protein</fullName>
    </submittedName>
</protein>
<reference evidence="1 2" key="1">
    <citation type="submission" date="2016-06" db="EMBL/GenBank/DDBJ databases">
        <title>Living apart together: crosstalk between the core and supernumerary genomes in a fungal plant pathogen.</title>
        <authorList>
            <person name="Vanheule A."/>
            <person name="Audenaert K."/>
            <person name="Warris S."/>
            <person name="Van De Geest H."/>
            <person name="Schijlen E."/>
            <person name="Hofte M."/>
            <person name="De Saeger S."/>
            <person name="Haesaert G."/>
            <person name="Waalwijk C."/>
            <person name="Van Der Lee T."/>
        </authorList>
    </citation>
    <scope>NUCLEOTIDE SEQUENCE [LARGE SCALE GENOMIC DNA]</scope>
    <source>
        <strain evidence="1 2">2516</strain>
    </source>
</reference>
<dbReference type="AlphaFoldDB" id="A0A1B8AU67"/>
<name>A0A1B8AU67_FUSPO</name>
<dbReference type="EMBL" id="LYXU01000002">
    <property type="protein sequence ID" value="OBS23904.1"/>
    <property type="molecule type" value="Genomic_DNA"/>
</dbReference>